<dbReference type="AlphaFoldDB" id="A0A8T0DQJ7"/>
<dbReference type="OrthoDB" id="10048995at2759"/>
<dbReference type="InterPro" id="IPR036638">
    <property type="entry name" value="HLH_DNA-bd_sf"/>
</dbReference>
<reference evidence="3 4" key="1">
    <citation type="submission" date="2019-07" db="EMBL/GenBank/DDBJ databases">
        <title>Annotation for the trematode Paragonimus westermani.</title>
        <authorList>
            <person name="Choi Y.-J."/>
        </authorList>
    </citation>
    <scope>NUCLEOTIDE SEQUENCE [LARGE SCALE GENOMIC DNA]</scope>
    <source>
        <strain evidence="3">180907_Pwestermani</strain>
    </source>
</reference>
<evidence type="ECO:0000256" key="1">
    <source>
        <dbReference type="SAM" id="MobiDB-lite"/>
    </source>
</evidence>
<proteinExistence type="predicted"/>
<keyword evidence="4" id="KW-1185">Reference proteome</keyword>
<gene>
    <name evidence="3" type="ORF">P879_03568</name>
</gene>
<evidence type="ECO:0000313" key="3">
    <source>
        <dbReference type="EMBL" id="KAF8570023.1"/>
    </source>
</evidence>
<dbReference type="InterPro" id="IPR011598">
    <property type="entry name" value="bHLH_dom"/>
</dbReference>
<accession>A0A8T0DQJ7</accession>
<dbReference type="Proteomes" id="UP000699462">
    <property type="component" value="Unassembled WGS sequence"/>
</dbReference>
<dbReference type="SUPFAM" id="SSF47459">
    <property type="entry name" value="HLH, helix-loop-helix DNA-binding domain"/>
    <property type="match status" value="1"/>
</dbReference>
<feature type="region of interest" description="Disordered" evidence="1">
    <location>
        <begin position="148"/>
        <end position="170"/>
    </location>
</feature>
<dbReference type="GO" id="GO:0000977">
    <property type="term" value="F:RNA polymerase II transcription regulatory region sequence-specific DNA binding"/>
    <property type="evidence" value="ECO:0007669"/>
    <property type="project" value="TreeGrafter"/>
</dbReference>
<dbReference type="GO" id="GO:0046983">
    <property type="term" value="F:protein dimerization activity"/>
    <property type="evidence" value="ECO:0007669"/>
    <property type="project" value="InterPro"/>
</dbReference>
<name>A0A8T0DQJ7_9TREM</name>
<organism evidence="3 4">
    <name type="scientific">Paragonimus westermani</name>
    <dbReference type="NCBI Taxonomy" id="34504"/>
    <lineage>
        <taxon>Eukaryota</taxon>
        <taxon>Metazoa</taxon>
        <taxon>Spiralia</taxon>
        <taxon>Lophotrochozoa</taxon>
        <taxon>Platyhelminthes</taxon>
        <taxon>Trematoda</taxon>
        <taxon>Digenea</taxon>
        <taxon>Plagiorchiida</taxon>
        <taxon>Troglotremata</taxon>
        <taxon>Troglotrematidae</taxon>
        <taxon>Paragonimus</taxon>
    </lineage>
</organism>
<dbReference type="PANTHER" id="PTHR23349">
    <property type="entry name" value="BASIC HELIX-LOOP-HELIX TRANSCRIPTION FACTOR, TWIST"/>
    <property type="match status" value="1"/>
</dbReference>
<dbReference type="GO" id="GO:0032502">
    <property type="term" value="P:developmental process"/>
    <property type="evidence" value="ECO:0007669"/>
    <property type="project" value="TreeGrafter"/>
</dbReference>
<dbReference type="Pfam" id="PF00010">
    <property type="entry name" value="HLH"/>
    <property type="match status" value="1"/>
</dbReference>
<dbReference type="EMBL" id="JTDF01001439">
    <property type="protein sequence ID" value="KAF8570023.1"/>
    <property type="molecule type" value="Genomic_DNA"/>
</dbReference>
<feature type="domain" description="BHLH" evidence="2">
    <location>
        <begin position="238"/>
        <end position="304"/>
    </location>
</feature>
<dbReference type="PROSITE" id="PS50888">
    <property type="entry name" value="BHLH"/>
    <property type="match status" value="1"/>
</dbReference>
<dbReference type="GO" id="GO:0000981">
    <property type="term" value="F:DNA-binding transcription factor activity, RNA polymerase II-specific"/>
    <property type="evidence" value="ECO:0007669"/>
    <property type="project" value="TreeGrafter"/>
</dbReference>
<protein>
    <recommendedName>
        <fullName evidence="2">BHLH domain-containing protein</fullName>
    </recommendedName>
</protein>
<evidence type="ECO:0000313" key="4">
    <source>
        <dbReference type="Proteomes" id="UP000699462"/>
    </source>
</evidence>
<sequence>MTFNICCHSHYLSRCERVDYANYELHRGPSASKSYTGDFWPPFSGDPANNPLLVEARKLIDRLPFSLTGKTSGFGPTPNSTVYFASQAEPISKPTCPVSCFPQTTHIKSNSVEVPPLYRQTDHHLNKDYQCRQQTGCFSRIFLSEVADNNSSGSSSETTSFSTEESGFHNLSDSELDADELESKSTAISDSSVQMYETQDLFMNRLDDRDDVKPTRRLLSSRGQRGIGRKRGPVVHVFQRQAANLRERRRMQSINKAFEGLFACFPCTMPGKAGLRAHIPTLPYEKRLSKVDTLRLAIGYIHFLQEIVQNQNLVEEVDWQGKDSMEGSSEDEPNDASNDSKDNVSQKAAYIRVNSIANCGTSNAATASLRHNCQPGVGGSKYIGGSGLDYEGHGRGSNSMLGSAQGPKKVILNLPKQCESVHVNCSWTIIM</sequence>
<evidence type="ECO:0000259" key="2">
    <source>
        <dbReference type="PROSITE" id="PS50888"/>
    </source>
</evidence>
<feature type="compositionally biased region" description="Low complexity" evidence="1">
    <location>
        <begin position="151"/>
        <end position="165"/>
    </location>
</feature>
<dbReference type="PANTHER" id="PTHR23349:SF112">
    <property type="entry name" value="48 RELATED 1, ISOFORM B"/>
    <property type="match status" value="1"/>
</dbReference>
<feature type="region of interest" description="Disordered" evidence="1">
    <location>
        <begin position="322"/>
        <end position="344"/>
    </location>
</feature>
<dbReference type="Gene3D" id="4.10.280.10">
    <property type="entry name" value="Helix-loop-helix DNA-binding domain"/>
    <property type="match status" value="1"/>
</dbReference>
<dbReference type="InterPro" id="IPR050283">
    <property type="entry name" value="E-box_TF_Regulators"/>
</dbReference>
<comment type="caution">
    <text evidence="3">The sequence shown here is derived from an EMBL/GenBank/DDBJ whole genome shotgun (WGS) entry which is preliminary data.</text>
</comment>
<dbReference type="CDD" id="cd11417">
    <property type="entry name" value="bHLH_TS_PTF1A"/>
    <property type="match status" value="1"/>
</dbReference>
<dbReference type="SMART" id="SM00353">
    <property type="entry name" value="HLH"/>
    <property type="match status" value="1"/>
</dbReference>